<dbReference type="SUPFAM" id="SSF56784">
    <property type="entry name" value="HAD-like"/>
    <property type="match status" value="1"/>
</dbReference>
<dbReference type="SFLD" id="SFLDS00003">
    <property type="entry name" value="Haloacid_Dehalogenase"/>
    <property type="match status" value="1"/>
</dbReference>
<reference evidence="1" key="1">
    <citation type="submission" date="2023-06" db="EMBL/GenBank/DDBJ databases">
        <title>Gordonia sp. nov. and Pseudochrobactrum sp. nov., two species isolated from the burying beetle Nicrophorus vespilloides.</title>
        <authorList>
            <person name="Poehlein A."/>
            <person name="Guzman J."/>
            <person name="Daniel R."/>
            <person name="Vilcinskas A."/>
        </authorList>
    </citation>
    <scope>NUCLEOTIDE SEQUENCE</scope>
    <source>
        <strain evidence="1">MP11Mi</strain>
    </source>
</reference>
<dbReference type="GO" id="GO:0004713">
    <property type="term" value="F:protein tyrosine kinase activity"/>
    <property type="evidence" value="ECO:0007669"/>
    <property type="project" value="TreeGrafter"/>
</dbReference>
<proteinExistence type="predicted"/>
<protein>
    <recommendedName>
        <fullName evidence="2">HAD hydrolase-like protein</fullName>
    </recommendedName>
</protein>
<name>A0AA97CZ40_9ACTN</name>
<dbReference type="SFLD" id="SFLDG01129">
    <property type="entry name" value="C1.5:_HAD__Beta-PGM__Phosphata"/>
    <property type="match status" value="1"/>
</dbReference>
<dbReference type="Gene3D" id="1.10.150.240">
    <property type="entry name" value="Putative phosphatase, domain 2"/>
    <property type="match status" value="1"/>
</dbReference>
<dbReference type="Gene3D" id="3.40.50.1000">
    <property type="entry name" value="HAD superfamily/HAD-like"/>
    <property type="match status" value="1"/>
</dbReference>
<sequence length="232" mass="24682">MIPAPTPTVTDTVLLFDLDGTITDSYPGISRSFLHALELLGEPAPPAEFLRTIVGPPLVESMRTLGYDETTSTAAVRAYRARYDVTGWLENSVYDGMAELLADLAGAGRTLALATSKNQQIARNILDHFGLTSYFTFVGGADDAAGRIGKESVVRYVLGALDIPVGTGRVLMIGDRSHDVDGAAACRVPTLGVRWGYAHAGELEAALDRAGAPGQNERIVETVPQLRKVLGV</sequence>
<dbReference type="InterPro" id="IPR023198">
    <property type="entry name" value="PGP-like_dom2"/>
</dbReference>
<dbReference type="InterPro" id="IPR041492">
    <property type="entry name" value="HAD_2"/>
</dbReference>
<accession>A0AA97CZ40</accession>
<dbReference type="InterPro" id="IPR023214">
    <property type="entry name" value="HAD_sf"/>
</dbReference>
<gene>
    <name evidence="1" type="ORF">MP11Mi_27750</name>
</gene>
<dbReference type="InterPro" id="IPR050155">
    <property type="entry name" value="HAD-like_hydrolase_sf"/>
</dbReference>
<evidence type="ECO:0008006" key="2">
    <source>
        <dbReference type="Google" id="ProtNLM"/>
    </source>
</evidence>
<dbReference type="GO" id="GO:0005829">
    <property type="term" value="C:cytosol"/>
    <property type="evidence" value="ECO:0007669"/>
    <property type="project" value="TreeGrafter"/>
</dbReference>
<dbReference type="RefSeq" id="WP_420039470.1">
    <property type="nucleotide sequence ID" value="NZ_CP128986.1"/>
</dbReference>
<dbReference type="AlphaFoldDB" id="A0AA97CZ40"/>
<dbReference type="InterPro" id="IPR036412">
    <property type="entry name" value="HAD-like_sf"/>
</dbReference>
<dbReference type="Pfam" id="PF13419">
    <property type="entry name" value="HAD_2"/>
    <property type="match status" value="1"/>
</dbReference>
<evidence type="ECO:0000313" key="1">
    <source>
        <dbReference type="EMBL" id="WOC13668.1"/>
    </source>
</evidence>
<organism evidence="1">
    <name type="scientific">Gordonia sp. MP11Mi</name>
    <dbReference type="NCBI Taxonomy" id="3022769"/>
    <lineage>
        <taxon>Bacteria</taxon>
        <taxon>Bacillati</taxon>
        <taxon>Actinomycetota</taxon>
        <taxon>Actinomycetes</taxon>
        <taxon>Mycobacteriales</taxon>
        <taxon>Gordoniaceae</taxon>
        <taxon>Gordonia</taxon>
    </lineage>
</organism>
<dbReference type="PANTHER" id="PTHR43434:SF20">
    <property type="entry name" value="5'-NUCLEOTIDASE"/>
    <property type="match status" value="1"/>
</dbReference>
<dbReference type="EMBL" id="CP128986">
    <property type="protein sequence ID" value="WOC13668.1"/>
    <property type="molecule type" value="Genomic_DNA"/>
</dbReference>
<dbReference type="PANTHER" id="PTHR43434">
    <property type="entry name" value="PHOSPHOGLYCOLATE PHOSPHATASE"/>
    <property type="match status" value="1"/>
</dbReference>